<keyword evidence="3" id="KW-1185">Reference proteome</keyword>
<accession>A0A4Y9KY36</accession>
<feature type="coiled-coil region" evidence="1">
    <location>
        <begin position="79"/>
        <end position="109"/>
    </location>
</feature>
<comment type="caution">
    <text evidence="2">The sequence shown here is derived from an EMBL/GenBank/DDBJ whole genome shotgun (WGS) entry which is preliminary data.</text>
</comment>
<organism evidence="2 3">
    <name type="scientific">Bradyrhizobium frederickii</name>
    <dbReference type="NCBI Taxonomy" id="2560054"/>
    <lineage>
        <taxon>Bacteria</taxon>
        <taxon>Pseudomonadati</taxon>
        <taxon>Pseudomonadota</taxon>
        <taxon>Alphaproteobacteria</taxon>
        <taxon>Hyphomicrobiales</taxon>
        <taxon>Nitrobacteraceae</taxon>
        <taxon>Bradyrhizobium</taxon>
    </lineage>
</organism>
<dbReference type="AlphaFoldDB" id="A0A4Y9KY36"/>
<keyword evidence="1" id="KW-0175">Coiled coil</keyword>
<dbReference type="RefSeq" id="WP_135171186.1">
    <property type="nucleotide sequence ID" value="NZ_SPQU01000019.1"/>
</dbReference>
<proteinExistence type="predicted"/>
<evidence type="ECO:0000313" key="3">
    <source>
        <dbReference type="Proteomes" id="UP000298225"/>
    </source>
</evidence>
<gene>
    <name evidence="2" type="ORF">E4K66_30365</name>
</gene>
<dbReference type="EMBL" id="SPQU01000019">
    <property type="protein sequence ID" value="TFV34703.1"/>
    <property type="molecule type" value="Genomic_DNA"/>
</dbReference>
<evidence type="ECO:0000313" key="2">
    <source>
        <dbReference type="EMBL" id="TFV34703.1"/>
    </source>
</evidence>
<dbReference type="Proteomes" id="UP000298225">
    <property type="component" value="Unassembled WGS sequence"/>
</dbReference>
<protein>
    <submittedName>
        <fullName evidence="2">Uncharacterized protein</fullName>
    </submittedName>
</protein>
<name>A0A4Y9KY36_9BRAD</name>
<sequence length="131" mass="14802">MPVIDWTDETLRPLDELARIAFPDGSGVTADTLKRRARKGQLRVYRPGKAFLSTLADVWAMVEITRLGPPPAAPNVLGISQADLSRAALEQAREALRRREEQRVEAEWERRYEARKAAELLLAPPRTTKSR</sequence>
<evidence type="ECO:0000256" key="1">
    <source>
        <dbReference type="SAM" id="Coils"/>
    </source>
</evidence>
<reference evidence="2 3" key="1">
    <citation type="submission" date="2019-03" db="EMBL/GenBank/DDBJ databases">
        <title>Bradyrhizobium strains diversity isolated from Chamaecrista fasciculata.</title>
        <authorList>
            <person name="Urquiaga M.C.O."/>
            <person name="Hungria M."/>
            <person name="Delamuta J.R.M."/>
        </authorList>
    </citation>
    <scope>NUCLEOTIDE SEQUENCE [LARGE SCALE GENOMIC DNA]</scope>
    <source>
        <strain evidence="2 3">CNPSo 3424</strain>
    </source>
</reference>
<dbReference type="OrthoDB" id="8256263at2"/>